<comment type="caution">
    <text evidence="2">The sequence shown here is derived from an EMBL/GenBank/DDBJ whole genome shotgun (WGS) entry which is preliminary data.</text>
</comment>
<dbReference type="CDD" id="cd00761">
    <property type="entry name" value="Glyco_tranf_GTA_type"/>
    <property type="match status" value="1"/>
</dbReference>
<accession>A0A4V2RW51</accession>
<evidence type="ECO:0000313" key="2">
    <source>
        <dbReference type="EMBL" id="TCO06854.1"/>
    </source>
</evidence>
<sequence>MRIGVNPQKSNIQELSHKRHRVILPFWIPNVIDSYFKNQPEVLHWCLKSLTETINPETTAITLINNNSCDEASQIAESFVKKGVIDKYVVLNENRGKLEAIISEARASYEEYITFSDADFLFYSGWEDAVIDVFNNFLRAGVVTCYPCPHLTFHYNSAWIWSRKRQCGKVVADEDLEMVEMGFGNEKGAGVFSGLGIKRDVEWREMQYFLNNDGNNACVGATHALATMKRDIIKNFPDKKVKYVFKNGYEHDYIDFVPERLGYYRLSTTRCLAYHLGNSVPDEVVSNHKVAERTQKSFPEYKPRCIFLNRLLYYILNPAVRFVRKYRLI</sequence>
<protein>
    <submittedName>
        <fullName evidence="2">Glycosyl transferase family 2</fullName>
    </submittedName>
</protein>
<dbReference type="InterPro" id="IPR001173">
    <property type="entry name" value="Glyco_trans_2-like"/>
</dbReference>
<dbReference type="Gene3D" id="3.90.550.10">
    <property type="entry name" value="Spore Coat Polysaccharide Biosynthesis Protein SpsA, Chain A"/>
    <property type="match status" value="1"/>
</dbReference>
<proteinExistence type="predicted"/>
<dbReference type="Proteomes" id="UP000295221">
    <property type="component" value="Unassembled WGS sequence"/>
</dbReference>
<name>A0A4V2RW51_9BACT</name>
<keyword evidence="2" id="KW-0808">Transferase</keyword>
<organism evidence="2 3">
    <name type="scientific">Natronoflexus pectinivorans</name>
    <dbReference type="NCBI Taxonomy" id="682526"/>
    <lineage>
        <taxon>Bacteria</taxon>
        <taxon>Pseudomonadati</taxon>
        <taxon>Bacteroidota</taxon>
        <taxon>Bacteroidia</taxon>
        <taxon>Marinilabiliales</taxon>
        <taxon>Marinilabiliaceae</taxon>
        <taxon>Natronoflexus</taxon>
    </lineage>
</organism>
<gene>
    <name evidence="2" type="ORF">EV194_11278</name>
</gene>
<dbReference type="OrthoDB" id="1116632at2"/>
<dbReference type="EMBL" id="SLWK01000012">
    <property type="protein sequence ID" value="TCO06854.1"/>
    <property type="molecule type" value="Genomic_DNA"/>
</dbReference>
<dbReference type="Pfam" id="PF00535">
    <property type="entry name" value="Glycos_transf_2"/>
    <property type="match status" value="1"/>
</dbReference>
<evidence type="ECO:0000313" key="3">
    <source>
        <dbReference type="Proteomes" id="UP000295221"/>
    </source>
</evidence>
<dbReference type="InterPro" id="IPR029044">
    <property type="entry name" value="Nucleotide-diphossugar_trans"/>
</dbReference>
<reference evidence="2 3" key="1">
    <citation type="submission" date="2019-03" db="EMBL/GenBank/DDBJ databases">
        <title>Genomic Encyclopedia of Type Strains, Phase IV (KMG-IV): sequencing the most valuable type-strain genomes for metagenomic binning, comparative biology and taxonomic classification.</title>
        <authorList>
            <person name="Goeker M."/>
        </authorList>
    </citation>
    <scope>NUCLEOTIDE SEQUENCE [LARGE SCALE GENOMIC DNA]</scope>
    <source>
        <strain evidence="2 3">DSM 24179</strain>
    </source>
</reference>
<dbReference type="AlphaFoldDB" id="A0A4V2RW51"/>
<dbReference type="SUPFAM" id="SSF53448">
    <property type="entry name" value="Nucleotide-diphospho-sugar transferases"/>
    <property type="match status" value="1"/>
</dbReference>
<dbReference type="RefSeq" id="WP_132434648.1">
    <property type="nucleotide sequence ID" value="NZ_SLWK01000012.1"/>
</dbReference>
<evidence type="ECO:0000259" key="1">
    <source>
        <dbReference type="Pfam" id="PF00535"/>
    </source>
</evidence>
<dbReference type="GO" id="GO:0016740">
    <property type="term" value="F:transferase activity"/>
    <property type="evidence" value="ECO:0007669"/>
    <property type="project" value="UniProtKB-KW"/>
</dbReference>
<feature type="domain" description="Glycosyltransferase 2-like" evidence="1">
    <location>
        <begin position="37"/>
        <end position="139"/>
    </location>
</feature>
<keyword evidence="3" id="KW-1185">Reference proteome</keyword>